<feature type="domain" description="Rcc01698-like C-terminal" evidence="2">
    <location>
        <begin position="791"/>
        <end position="891"/>
    </location>
</feature>
<dbReference type="EMBL" id="VFSV01000016">
    <property type="protein sequence ID" value="TRD19770.1"/>
    <property type="molecule type" value="Genomic_DNA"/>
</dbReference>
<reference evidence="3 4" key="1">
    <citation type="submission" date="2019-06" db="EMBL/GenBank/DDBJ databases">
        <title>Paenimaribius caenipelagi gen. nov., sp. nov., isolated from a tidal flat.</title>
        <authorList>
            <person name="Yoon J.-H."/>
        </authorList>
    </citation>
    <scope>NUCLEOTIDE SEQUENCE [LARGE SCALE GENOMIC DNA]</scope>
    <source>
        <strain evidence="3 4">JBTF-M29</strain>
    </source>
</reference>
<organism evidence="3 4">
    <name type="scientific">Palleronia caenipelagi</name>
    <dbReference type="NCBI Taxonomy" id="2489174"/>
    <lineage>
        <taxon>Bacteria</taxon>
        <taxon>Pseudomonadati</taxon>
        <taxon>Pseudomonadota</taxon>
        <taxon>Alphaproteobacteria</taxon>
        <taxon>Rhodobacterales</taxon>
        <taxon>Roseobacteraceae</taxon>
        <taxon>Palleronia</taxon>
    </lineage>
</organism>
<protein>
    <recommendedName>
        <fullName evidence="5">Host specificity protein</fullName>
    </recommendedName>
</protein>
<evidence type="ECO:0000313" key="4">
    <source>
        <dbReference type="Proteomes" id="UP000318590"/>
    </source>
</evidence>
<dbReference type="AlphaFoldDB" id="A0A547Q039"/>
<dbReference type="InterPro" id="IPR025195">
    <property type="entry name" value="GTA_TIM_dom"/>
</dbReference>
<dbReference type="Pfam" id="PF23666">
    <property type="entry name" value="Rcc01698_C"/>
    <property type="match status" value="1"/>
</dbReference>
<evidence type="ECO:0000259" key="2">
    <source>
        <dbReference type="Pfam" id="PF23666"/>
    </source>
</evidence>
<accession>A0A547Q039</accession>
<dbReference type="Proteomes" id="UP000318590">
    <property type="component" value="Unassembled WGS sequence"/>
</dbReference>
<dbReference type="RefSeq" id="WP_142834817.1">
    <property type="nucleotide sequence ID" value="NZ_VFSV01000016.1"/>
</dbReference>
<proteinExistence type="predicted"/>
<dbReference type="OrthoDB" id="8445115at2"/>
<dbReference type="CDD" id="cd19607">
    <property type="entry name" value="GTA_TIM-barrel-like"/>
    <property type="match status" value="1"/>
</dbReference>
<keyword evidence="4" id="KW-1185">Reference proteome</keyword>
<gene>
    <name evidence="3" type="ORF">FEV53_10750</name>
</gene>
<name>A0A547Q039_9RHOB</name>
<feature type="domain" description="GTA TIM-barrel-like" evidence="1">
    <location>
        <begin position="445"/>
        <end position="569"/>
    </location>
</feature>
<evidence type="ECO:0008006" key="5">
    <source>
        <dbReference type="Google" id="ProtNLM"/>
    </source>
</evidence>
<sequence>MATVLFSAVGAGVGSAFGGNLLGLGTAAVGRAVGAIAGQRIDQAVLGAGSDAVEQGRLDRLRLTGTGEGAAVARVFGRIRVPGYVIWAAPYEEHMTEEDVGGGKGGGGSQTVRNYRYTTSVALGLCEGPIARVGRVWADGREIARYDLDLRVYPGDEAQTPDPLIEAHEGAGQVPAYRGLAYVVIEDLELGRFGNRVPQFTFEVIRNAVPGQDTDLADHVRGVALIPGTGEYALATRRVRHEQEPGAGVWSNAHALTARTDFSASVSALVEELPNCEAVSLVVSWFGDDLRCGSCRIRPKVDDAARDGREIPWHAGGVDRAMADEVPRLEDGRSVYGGTPSDASVVQAIRALRARGQTVMFYPFILMDQLAGNGLPDPYGRAEQPALPWRGRITASLHGGQEGSPDGTTEVAAQVQSFFGSAEPGHFFDSGNPHAPVSFGGPALWGYRRFILHYAHLCAAAGGVEAFCIGSKMRELTRLRDETCFPAVEELRRLAGEVRDILGPDTKIGYGADWSEYAGYTPPGAPGDLRYPLDPLWADQAIDFVGIDNYMPLSDWRDQPGEADEAAGGVRFRHRGAGTPLVLDPQSIVARRGGDLARQRLPEAERADRVSLGYIADDGSFAPATAEATRPGSPHRALARSEMPLVLSRSAAAATVERWLTEARLARDRVQFGLPPSCRDLSPGDQVAVGEALYRIDRISRGPHLEVEAVRVDPGAYRPPELDHSPVEIAAPVLPVPPVALALDLPLLTGDEVPHAPQWAAESRPWTGPVAVFGAPQDAGYRLDVLLERRAVIGITEAPLTAAGPGRYDRGAALPVWLIDGALSSADEAAPFSGRNAFAIGSGADDHWEIFQAARAEMTGPRIYALSQRLRGQLGTDAVMPEVWPAGSYVVLLNRALEQMPLASRDRGIARHYRVGPALDPVDTETYTHDIRAFSGIGLRPYAPVHLRRSEVTGGVRFNWIRRTRIDGDHWDGAEVPLGEDREAYLVEIRDGGSVLRQVEVTTAAWVYTDADRAADGPGDAAEVCVAQLSARYGPGPVRSIPLV</sequence>
<evidence type="ECO:0000313" key="3">
    <source>
        <dbReference type="EMBL" id="TRD19770.1"/>
    </source>
</evidence>
<dbReference type="Pfam" id="PF13547">
    <property type="entry name" value="GTA_TIM"/>
    <property type="match status" value="1"/>
</dbReference>
<dbReference type="Gene3D" id="3.20.20.80">
    <property type="entry name" value="Glycosidases"/>
    <property type="match status" value="1"/>
</dbReference>
<comment type="caution">
    <text evidence="3">The sequence shown here is derived from an EMBL/GenBank/DDBJ whole genome shotgun (WGS) entry which is preliminary data.</text>
</comment>
<evidence type="ECO:0000259" key="1">
    <source>
        <dbReference type="Pfam" id="PF13547"/>
    </source>
</evidence>
<dbReference type="InterPro" id="IPR056490">
    <property type="entry name" value="Rcc01698_C"/>
</dbReference>